<dbReference type="AlphaFoldDB" id="A0A392S4I3"/>
<sequence>MDFTSQLQQKREFLNNLNAQVQPPLMFNLKAQVQPHLMFNLKAQVQLCLMLNLETRSTPNAPRDAQL</sequence>
<evidence type="ECO:0000313" key="2">
    <source>
        <dbReference type="Proteomes" id="UP000265520"/>
    </source>
</evidence>
<dbReference type="Proteomes" id="UP000265520">
    <property type="component" value="Unassembled WGS sequence"/>
</dbReference>
<name>A0A392S4I3_9FABA</name>
<accession>A0A392S4I3</accession>
<dbReference type="EMBL" id="LXQA010310812">
    <property type="protein sequence ID" value="MCI42930.1"/>
    <property type="molecule type" value="Genomic_DNA"/>
</dbReference>
<reference evidence="1 2" key="1">
    <citation type="journal article" date="2018" name="Front. Plant Sci.">
        <title>Red Clover (Trifolium pratense) and Zigzag Clover (T. medium) - A Picture of Genomic Similarities and Differences.</title>
        <authorList>
            <person name="Dluhosova J."/>
            <person name="Istvanek J."/>
            <person name="Nedelnik J."/>
            <person name="Repkova J."/>
        </authorList>
    </citation>
    <scope>NUCLEOTIDE SEQUENCE [LARGE SCALE GENOMIC DNA]</scope>
    <source>
        <strain evidence="2">cv. 10/8</strain>
        <tissue evidence="1">Leaf</tissue>
    </source>
</reference>
<evidence type="ECO:0000313" key="1">
    <source>
        <dbReference type="EMBL" id="MCI42930.1"/>
    </source>
</evidence>
<comment type="caution">
    <text evidence="1">The sequence shown here is derived from an EMBL/GenBank/DDBJ whole genome shotgun (WGS) entry which is preliminary data.</text>
</comment>
<proteinExistence type="predicted"/>
<protein>
    <submittedName>
        <fullName evidence="1">Uncharacterized protein</fullName>
    </submittedName>
</protein>
<feature type="non-terminal residue" evidence="1">
    <location>
        <position position="67"/>
    </location>
</feature>
<keyword evidence="2" id="KW-1185">Reference proteome</keyword>
<organism evidence="1 2">
    <name type="scientific">Trifolium medium</name>
    <dbReference type="NCBI Taxonomy" id="97028"/>
    <lineage>
        <taxon>Eukaryota</taxon>
        <taxon>Viridiplantae</taxon>
        <taxon>Streptophyta</taxon>
        <taxon>Embryophyta</taxon>
        <taxon>Tracheophyta</taxon>
        <taxon>Spermatophyta</taxon>
        <taxon>Magnoliopsida</taxon>
        <taxon>eudicotyledons</taxon>
        <taxon>Gunneridae</taxon>
        <taxon>Pentapetalae</taxon>
        <taxon>rosids</taxon>
        <taxon>fabids</taxon>
        <taxon>Fabales</taxon>
        <taxon>Fabaceae</taxon>
        <taxon>Papilionoideae</taxon>
        <taxon>50 kb inversion clade</taxon>
        <taxon>NPAAA clade</taxon>
        <taxon>Hologalegina</taxon>
        <taxon>IRL clade</taxon>
        <taxon>Trifolieae</taxon>
        <taxon>Trifolium</taxon>
    </lineage>
</organism>